<dbReference type="PANTHER" id="PTHR30273">
    <property type="entry name" value="PERIPLASMIC SIGNAL SENSOR AND SIGMA FACTOR ACTIVATOR FECR-RELATED"/>
    <property type="match status" value="1"/>
</dbReference>
<evidence type="ECO:0000313" key="3">
    <source>
        <dbReference type="EMBL" id="BDD10579.1"/>
    </source>
</evidence>
<dbReference type="AlphaFoldDB" id="A0AAU9D7Q3"/>
<keyword evidence="4" id="KW-1185">Reference proteome</keyword>
<dbReference type="GO" id="GO:0016989">
    <property type="term" value="F:sigma factor antagonist activity"/>
    <property type="evidence" value="ECO:0007669"/>
    <property type="project" value="TreeGrafter"/>
</dbReference>
<dbReference type="PANTHER" id="PTHR30273:SF2">
    <property type="entry name" value="PROTEIN FECR"/>
    <property type="match status" value="1"/>
</dbReference>
<dbReference type="Pfam" id="PF16344">
    <property type="entry name" value="FecR_C"/>
    <property type="match status" value="1"/>
</dbReference>
<evidence type="ECO:0008006" key="5">
    <source>
        <dbReference type="Google" id="ProtNLM"/>
    </source>
</evidence>
<dbReference type="EMBL" id="AP025314">
    <property type="protein sequence ID" value="BDD10579.1"/>
    <property type="molecule type" value="Genomic_DNA"/>
</dbReference>
<dbReference type="InterPro" id="IPR032508">
    <property type="entry name" value="FecR_C"/>
</dbReference>
<dbReference type="Gene3D" id="3.55.50.30">
    <property type="match status" value="1"/>
</dbReference>
<dbReference type="InterPro" id="IPR012373">
    <property type="entry name" value="Ferrdict_sens_TM"/>
</dbReference>
<evidence type="ECO:0000313" key="4">
    <source>
        <dbReference type="Proteomes" id="UP001348817"/>
    </source>
</evidence>
<protein>
    <recommendedName>
        <fullName evidence="5">FecR family protein</fullName>
    </recommendedName>
</protein>
<evidence type="ECO:0000259" key="1">
    <source>
        <dbReference type="Pfam" id="PF04773"/>
    </source>
</evidence>
<dbReference type="KEGG" id="fax:FUAX_30110"/>
<dbReference type="InterPro" id="IPR006860">
    <property type="entry name" value="FecR"/>
</dbReference>
<dbReference type="RefSeq" id="WP_338392124.1">
    <property type="nucleotide sequence ID" value="NZ_AP025314.1"/>
</dbReference>
<sequence>MEERELILTRYLFQEATEEEVAMVEQWCKEDPEFKVTVERRRVLLRQTRAGAEVLSGVFADKGGTESLRQRTESRKRQSVIGKKPEKAVVSIWKTNAFWGSMAASVLVLFALSYSFLSGDSEKEYSDYNLAVSDSFGIYEHGGGHKLFPLPAKGIDLAGLKHSSDTVFYGDGHRDAFGSELMHKAVVPEGERLVLYLSDGSRVLLGGGSALVYPKRFGPKNRTVALNGEAEFEVTKDASRPFSVLTESGEVNVLGTVFRVRARENSQEQAVSLLEGSVLVRFTDTGKEFRLKPGQSVVRRGERVELSTGTLEWKNLEWKRVTGKVTLDCGGKTLGEMIPEIESFYGLKIVCENKRLLDVKLTGTFSGNDVSELLRVLGQSEDLEYVFTDNRTRLYLK</sequence>
<reference evidence="3 4" key="1">
    <citation type="submission" date="2021-12" db="EMBL/GenBank/DDBJ databases">
        <title>Genome sequencing of bacteria with rrn-lacking chromosome and rrn-plasmid.</title>
        <authorList>
            <person name="Anda M."/>
            <person name="Iwasaki W."/>
        </authorList>
    </citation>
    <scope>NUCLEOTIDE SEQUENCE [LARGE SCALE GENOMIC DNA]</scope>
    <source>
        <strain evidence="3 4">DSM 100852</strain>
    </source>
</reference>
<dbReference type="Proteomes" id="UP001348817">
    <property type="component" value="Chromosome"/>
</dbReference>
<accession>A0AAU9D7Q3</accession>
<dbReference type="Gene3D" id="2.60.120.1440">
    <property type="match status" value="1"/>
</dbReference>
<feature type="domain" description="Protein FecR C-terminal" evidence="2">
    <location>
        <begin position="332"/>
        <end position="391"/>
    </location>
</feature>
<feature type="domain" description="FecR protein" evidence="1">
    <location>
        <begin position="187"/>
        <end position="278"/>
    </location>
</feature>
<proteinExistence type="predicted"/>
<name>A0AAU9D7Q3_9BACT</name>
<gene>
    <name evidence="3" type="ORF">FUAX_30110</name>
</gene>
<organism evidence="3 4">
    <name type="scientific">Fulvitalea axinellae</name>
    <dbReference type="NCBI Taxonomy" id="1182444"/>
    <lineage>
        <taxon>Bacteria</taxon>
        <taxon>Pseudomonadati</taxon>
        <taxon>Bacteroidota</taxon>
        <taxon>Cytophagia</taxon>
        <taxon>Cytophagales</taxon>
        <taxon>Persicobacteraceae</taxon>
        <taxon>Fulvitalea</taxon>
    </lineage>
</organism>
<dbReference type="Pfam" id="PF04773">
    <property type="entry name" value="FecR"/>
    <property type="match status" value="1"/>
</dbReference>
<evidence type="ECO:0000259" key="2">
    <source>
        <dbReference type="Pfam" id="PF16344"/>
    </source>
</evidence>